<sequence>MPESQTDAVLEQRYARRRTPAVSRRAWWVVLAVGILVAAAFIIWTIVGGSNRPSTKDVGFELISSSQITADFELTKGEDEVVRCGVEALNESYAVVGYTETTIGEVPADQLSGQTSAHRVEIRTTNQANSARVAQCWVLD</sequence>
<comment type="caution">
    <text evidence="2">The sequence shown here is derived from an EMBL/GenBank/DDBJ whole genome shotgun (WGS) entry which is preliminary data.</text>
</comment>
<organism evidence="2 3">
    <name type="scientific">Kocuria soli</name>
    <dbReference type="NCBI Taxonomy" id="2485125"/>
    <lineage>
        <taxon>Bacteria</taxon>
        <taxon>Bacillati</taxon>
        <taxon>Actinomycetota</taxon>
        <taxon>Actinomycetes</taxon>
        <taxon>Micrococcales</taxon>
        <taxon>Micrococcaceae</taxon>
        <taxon>Kocuria</taxon>
    </lineage>
</organism>
<dbReference type="InterPro" id="IPR025443">
    <property type="entry name" value="DUF4307"/>
</dbReference>
<evidence type="ECO:0000313" key="3">
    <source>
        <dbReference type="Proteomes" id="UP000270616"/>
    </source>
</evidence>
<accession>A0A3N3ZMR4</accession>
<dbReference type="AlphaFoldDB" id="A0A3N3ZMR4"/>
<keyword evidence="1" id="KW-0812">Transmembrane</keyword>
<evidence type="ECO:0000313" key="2">
    <source>
        <dbReference type="EMBL" id="ROZ61973.1"/>
    </source>
</evidence>
<dbReference type="RefSeq" id="WP_123826392.1">
    <property type="nucleotide sequence ID" value="NZ_RKMF01000016.1"/>
</dbReference>
<feature type="transmembrane region" description="Helical" evidence="1">
    <location>
        <begin position="26"/>
        <end position="47"/>
    </location>
</feature>
<gene>
    <name evidence="2" type="ORF">EDL96_11870</name>
</gene>
<protein>
    <submittedName>
        <fullName evidence="2">DUF4307 domain-containing protein</fullName>
    </submittedName>
</protein>
<proteinExistence type="predicted"/>
<dbReference type="Pfam" id="PF14155">
    <property type="entry name" value="DUF4307"/>
    <property type="match status" value="1"/>
</dbReference>
<keyword evidence="1" id="KW-0472">Membrane</keyword>
<reference evidence="2 3" key="1">
    <citation type="submission" date="2018-10" db="EMBL/GenBank/DDBJ databases">
        <title>Kocuria sp. M5W7-7, whole genome shotgun sequence.</title>
        <authorList>
            <person name="Tuo L."/>
        </authorList>
    </citation>
    <scope>NUCLEOTIDE SEQUENCE [LARGE SCALE GENOMIC DNA]</scope>
    <source>
        <strain evidence="2 3">M5W7-7</strain>
    </source>
</reference>
<name>A0A3N3ZMR4_9MICC</name>
<dbReference type="EMBL" id="RKMF01000016">
    <property type="protein sequence ID" value="ROZ61973.1"/>
    <property type="molecule type" value="Genomic_DNA"/>
</dbReference>
<keyword evidence="1" id="KW-1133">Transmembrane helix</keyword>
<dbReference type="OrthoDB" id="4793644at2"/>
<keyword evidence="3" id="KW-1185">Reference proteome</keyword>
<evidence type="ECO:0000256" key="1">
    <source>
        <dbReference type="SAM" id="Phobius"/>
    </source>
</evidence>
<dbReference type="Proteomes" id="UP000270616">
    <property type="component" value="Unassembled WGS sequence"/>
</dbReference>